<dbReference type="RefSeq" id="WP_019690136.1">
    <property type="nucleotide sequence ID" value="NZ_AFOY02000015.1"/>
</dbReference>
<dbReference type="Proteomes" id="UP000022611">
    <property type="component" value="Unassembled WGS sequence"/>
</dbReference>
<dbReference type="AlphaFoldDB" id="A0A010RLZ1"/>
<name>A0A010RLZ1_PSEFL</name>
<evidence type="ECO:0000313" key="2">
    <source>
        <dbReference type="Proteomes" id="UP000022611"/>
    </source>
</evidence>
<protein>
    <submittedName>
        <fullName evidence="1">Uncharacterized protein</fullName>
    </submittedName>
</protein>
<accession>A0A010RLZ1</accession>
<dbReference type="EMBL" id="AFOY02000015">
    <property type="protein sequence ID" value="EXF93591.1"/>
    <property type="molecule type" value="Genomic_DNA"/>
</dbReference>
<dbReference type="eggNOG" id="ENOG5031UHP">
    <property type="taxonomic scope" value="Bacteria"/>
</dbReference>
<dbReference type="HOGENOM" id="CLU_196799_0_0_6"/>
<evidence type="ECO:0000313" key="1">
    <source>
        <dbReference type="EMBL" id="EXF93591.1"/>
    </source>
</evidence>
<organism evidence="1 2">
    <name type="scientific">Pseudomonas fluorescens HK44</name>
    <dbReference type="NCBI Taxonomy" id="1042209"/>
    <lineage>
        <taxon>Bacteria</taxon>
        <taxon>Pseudomonadati</taxon>
        <taxon>Pseudomonadota</taxon>
        <taxon>Gammaproteobacteria</taxon>
        <taxon>Pseudomonadales</taxon>
        <taxon>Pseudomonadaceae</taxon>
        <taxon>Pseudomonas</taxon>
    </lineage>
</organism>
<reference evidence="1 2" key="1">
    <citation type="journal article" date="2011" name="J. Bacteriol.">
        <title>Draft genome sequence of the polycyclic aromatic hydrocarbon-degrading, genetically engineered bioluminescent bioreporter Pseudomonas fluorescens HK44.</title>
        <authorList>
            <person name="Chauhan A."/>
            <person name="Layton A.C."/>
            <person name="Williams D.E."/>
            <person name="Smartt A.E."/>
            <person name="Ripp S."/>
            <person name="Karpinets T.V."/>
            <person name="Brown S.D."/>
            <person name="Sayler G.S."/>
        </authorList>
    </citation>
    <scope>NUCLEOTIDE SEQUENCE [LARGE SCALE GENOMIC DNA]</scope>
    <source>
        <strain evidence="1 2">HK44</strain>
    </source>
</reference>
<comment type="caution">
    <text evidence="1">The sequence shown here is derived from an EMBL/GenBank/DDBJ whole genome shotgun (WGS) entry which is preliminary data.</text>
</comment>
<proteinExistence type="predicted"/>
<dbReference type="PATRIC" id="fig|1042209.11.peg.3971"/>
<dbReference type="OrthoDB" id="6984782at2"/>
<sequence>MALNKPNQELRRDLIAAAFDLEEAALEMFRVAKQRGDTELLEAMRTIEKLHEQADRLTAYADEVKAARITRAKAE</sequence>
<gene>
    <name evidence="1" type="ORF">HK44_007955</name>
</gene>